<evidence type="ECO:0000313" key="1">
    <source>
        <dbReference type="EMBL" id="RMC90563.1"/>
    </source>
</evidence>
<accession>A0A3M0RXC6</accession>
<dbReference type="Proteomes" id="UP000277999">
    <property type="component" value="Unassembled WGS sequence"/>
</dbReference>
<organism evidence="1 2">
    <name type="scientific">Clostridium autoethanogenum</name>
    <dbReference type="NCBI Taxonomy" id="84023"/>
    <lineage>
        <taxon>Bacteria</taxon>
        <taxon>Bacillati</taxon>
        <taxon>Bacillota</taxon>
        <taxon>Clostridia</taxon>
        <taxon>Eubacteriales</taxon>
        <taxon>Clostridiaceae</taxon>
        <taxon>Clostridium</taxon>
    </lineage>
</organism>
<comment type="caution">
    <text evidence="1">The sequence shown here is derived from an EMBL/GenBank/DDBJ whole genome shotgun (WGS) entry which is preliminary data.</text>
</comment>
<protein>
    <submittedName>
        <fullName evidence="1">Sensor histidine kinase</fullName>
    </submittedName>
</protein>
<keyword evidence="1" id="KW-0418">Kinase</keyword>
<dbReference type="GO" id="GO:0016301">
    <property type="term" value="F:kinase activity"/>
    <property type="evidence" value="ECO:0007669"/>
    <property type="project" value="UniProtKB-KW"/>
</dbReference>
<feature type="non-terminal residue" evidence="1">
    <location>
        <position position="1"/>
    </location>
</feature>
<evidence type="ECO:0000313" key="2">
    <source>
        <dbReference type="Proteomes" id="UP000277999"/>
    </source>
</evidence>
<dbReference type="EMBL" id="RFAQ01000176">
    <property type="protein sequence ID" value="RMC90563.1"/>
    <property type="molecule type" value="Genomic_DNA"/>
</dbReference>
<keyword evidence="1" id="KW-0808">Transferase</keyword>
<reference evidence="1 2" key="1">
    <citation type="submission" date="2018-10" db="EMBL/GenBank/DDBJ databases">
        <title>Genome-centric metagenomics revealed C2 chemical producing, CO utilizing Clostridium with novel acetogenic gene cluster.</title>
        <authorList>
            <person name="Kang H."/>
            <person name="Park B."/>
            <person name="Choi I.G."/>
            <person name="Chang I.S."/>
        </authorList>
    </citation>
    <scope>NUCLEOTIDE SEQUENCE [LARGE SCALE GENOMIC DNA]</scope>
    <source>
        <strain evidence="1 2">H21-9</strain>
    </source>
</reference>
<name>A0A3M0RXC6_9CLOT</name>
<proteinExistence type="predicted"/>
<dbReference type="AlphaFoldDB" id="A0A3M0RXC6"/>
<sequence>AKNQHLDLTEKGNHLNIPSKKNISLRKIQESVQIRNASGQVDYNLKNHQNKNKKV</sequence>
<gene>
    <name evidence="1" type="ORF">D9O40_22025</name>
</gene>